<keyword evidence="3" id="KW-0804">Transcription</keyword>
<keyword evidence="2" id="KW-0238">DNA-binding</keyword>
<dbReference type="GO" id="GO:0043200">
    <property type="term" value="P:response to amino acid"/>
    <property type="evidence" value="ECO:0007669"/>
    <property type="project" value="TreeGrafter"/>
</dbReference>
<proteinExistence type="predicted"/>
<name>A0A165Z9G9_9HYPH</name>
<dbReference type="PROSITE" id="PS50956">
    <property type="entry name" value="HTH_ASNC_2"/>
    <property type="match status" value="1"/>
</dbReference>
<dbReference type="PATRIC" id="fig|989403.3.peg.2043"/>
<dbReference type="InterPro" id="IPR000485">
    <property type="entry name" value="AsnC-type_HTH_dom"/>
</dbReference>
<evidence type="ECO:0000256" key="1">
    <source>
        <dbReference type="ARBA" id="ARBA00023015"/>
    </source>
</evidence>
<dbReference type="Gene3D" id="1.10.10.10">
    <property type="entry name" value="Winged helix-like DNA-binding domain superfamily/Winged helix DNA-binding domain"/>
    <property type="match status" value="1"/>
</dbReference>
<dbReference type="GO" id="GO:0005829">
    <property type="term" value="C:cytosol"/>
    <property type="evidence" value="ECO:0007669"/>
    <property type="project" value="TreeGrafter"/>
</dbReference>
<dbReference type="PROSITE" id="PS00519">
    <property type="entry name" value="HTH_ASNC_1"/>
    <property type="match status" value="1"/>
</dbReference>
<evidence type="ECO:0000256" key="2">
    <source>
        <dbReference type="ARBA" id="ARBA00023125"/>
    </source>
</evidence>
<dbReference type="EMBL" id="LMCB01000013">
    <property type="protein sequence ID" value="KZL19630.1"/>
    <property type="molecule type" value="Genomic_DNA"/>
</dbReference>
<dbReference type="Gene3D" id="3.30.70.920">
    <property type="match status" value="1"/>
</dbReference>
<dbReference type="CDD" id="cd00090">
    <property type="entry name" value="HTH_ARSR"/>
    <property type="match status" value="1"/>
</dbReference>
<dbReference type="InterPro" id="IPR011991">
    <property type="entry name" value="ArsR-like_HTH"/>
</dbReference>
<dbReference type="InterPro" id="IPR019887">
    <property type="entry name" value="Tscrpt_reg_AsnC/Lrp_C"/>
</dbReference>
<dbReference type="SUPFAM" id="SSF46785">
    <property type="entry name" value="Winged helix' DNA-binding domain"/>
    <property type="match status" value="1"/>
</dbReference>
<dbReference type="RefSeq" id="WP_074881900.1">
    <property type="nucleotide sequence ID" value="NZ_FOFM01000002.1"/>
</dbReference>
<protein>
    <submittedName>
        <fullName evidence="5">Leucine-responsive regulatory protein</fullName>
    </submittedName>
</protein>
<dbReference type="SUPFAM" id="SSF54909">
    <property type="entry name" value="Dimeric alpha+beta barrel"/>
    <property type="match status" value="1"/>
</dbReference>
<keyword evidence="6" id="KW-1185">Reference proteome</keyword>
<dbReference type="Proteomes" id="UP000076577">
    <property type="component" value="Unassembled WGS sequence"/>
</dbReference>
<dbReference type="InterPro" id="IPR019888">
    <property type="entry name" value="Tscrpt_reg_AsnC-like"/>
</dbReference>
<evidence type="ECO:0000313" key="6">
    <source>
        <dbReference type="Proteomes" id="UP000076577"/>
    </source>
</evidence>
<dbReference type="PANTHER" id="PTHR30154">
    <property type="entry name" value="LEUCINE-RESPONSIVE REGULATORY PROTEIN"/>
    <property type="match status" value="1"/>
</dbReference>
<gene>
    <name evidence="5" type="primary">lrp_8</name>
    <name evidence="5" type="ORF">PsAD2_01909</name>
</gene>
<dbReference type="InterPro" id="IPR019885">
    <property type="entry name" value="Tscrpt_reg_HTH_AsnC-type_CS"/>
</dbReference>
<keyword evidence="1" id="KW-0805">Transcription regulation</keyword>
<accession>A0A165Z9G9</accession>
<sequence>MINTIQLDQTDFAIMEILQNNALRPNKQIAAEVNLSASACHERIKRLKDSGILQSSHAVADPKAYGVGFEAMFFIQLDRHEALLVEEFMQEVVELPEVKSVALISGAYDIVAHLRVRDIDHLKSLAFEKFTKRAYITKIESSIIYDFKENRVQKPL</sequence>
<dbReference type="InterPro" id="IPR011008">
    <property type="entry name" value="Dimeric_a/b-barrel"/>
</dbReference>
<reference evidence="5 6" key="1">
    <citation type="journal article" date="2016" name="Front. Microbiol.">
        <title>Comparative Genomic Analysis Reveals a Diverse Repertoire of Genes Involved in Prokaryote-Eukaryote Interactions within the Pseudovibrio Genus.</title>
        <authorList>
            <person name="Romano S."/>
            <person name="Fernandez-Guerra A."/>
            <person name="Reen F.J."/>
            <person name="Glockner F.O."/>
            <person name="Crowley S.P."/>
            <person name="O'Sullivan O."/>
            <person name="Cotter P.D."/>
            <person name="Adams C."/>
            <person name="Dobson A.D."/>
            <person name="O'Gara F."/>
        </authorList>
    </citation>
    <scope>NUCLEOTIDE SEQUENCE [LARGE SCALE GENOMIC DNA]</scope>
    <source>
        <strain evidence="5 6">Ad2</strain>
    </source>
</reference>
<dbReference type="SMART" id="SM00344">
    <property type="entry name" value="HTH_ASNC"/>
    <property type="match status" value="1"/>
</dbReference>
<dbReference type="OrthoDB" id="7856348at2"/>
<comment type="caution">
    <text evidence="5">The sequence shown here is derived from an EMBL/GenBank/DDBJ whole genome shotgun (WGS) entry which is preliminary data.</text>
</comment>
<dbReference type="Pfam" id="PF01037">
    <property type="entry name" value="AsnC_trans_reg"/>
    <property type="match status" value="1"/>
</dbReference>
<dbReference type="AlphaFoldDB" id="A0A165Z9G9"/>
<evidence type="ECO:0000313" key="5">
    <source>
        <dbReference type="EMBL" id="KZL19630.1"/>
    </source>
</evidence>
<dbReference type="PANTHER" id="PTHR30154:SF34">
    <property type="entry name" value="TRANSCRIPTIONAL REGULATOR AZLB"/>
    <property type="match status" value="1"/>
</dbReference>
<dbReference type="InterPro" id="IPR036390">
    <property type="entry name" value="WH_DNA-bd_sf"/>
</dbReference>
<dbReference type="InterPro" id="IPR036388">
    <property type="entry name" value="WH-like_DNA-bd_sf"/>
</dbReference>
<dbReference type="GO" id="GO:0006355">
    <property type="term" value="P:regulation of DNA-templated transcription"/>
    <property type="evidence" value="ECO:0007669"/>
    <property type="project" value="UniProtKB-ARBA"/>
</dbReference>
<evidence type="ECO:0000256" key="3">
    <source>
        <dbReference type="ARBA" id="ARBA00023163"/>
    </source>
</evidence>
<dbReference type="Pfam" id="PF13412">
    <property type="entry name" value="HTH_24"/>
    <property type="match status" value="1"/>
</dbReference>
<evidence type="ECO:0000259" key="4">
    <source>
        <dbReference type="PROSITE" id="PS50956"/>
    </source>
</evidence>
<feature type="domain" description="HTH asnC-type" evidence="4">
    <location>
        <begin position="7"/>
        <end position="68"/>
    </location>
</feature>
<dbReference type="GO" id="GO:0043565">
    <property type="term" value="F:sequence-specific DNA binding"/>
    <property type="evidence" value="ECO:0007669"/>
    <property type="project" value="InterPro"/>
</dbReference>
<dbReference type="PRINTS" id="PR00033">
    <property type="entry name" value="HTHASNC"/>
</dbReference>
<organism evidence="5 6">
    <name type="scientific">Pseudovibrio axinellae</name>
    <dbReference type="NCBI Taxonomy" id="989403"/>
    <lineage>
        <taxon>Bacteria</taxon>
        <taxon>Pseudomonadati</taxon>
        <taxon>Pseudomonadota</taxon>
        <taxon>Alphaproteobacteria</taxon>
        <taxon>Hyphomicrobiales</taxon>
        <taxon>Stappiaceae</taxon>
        <taxon>Pseudovibrio</taxon>
    </lineage>
</organism>
<dbReference type="STRING" id="989403.SAMN05421798_102470"/>